<keyword evidence="1" id="KW-0853">WD repeat</keyword>
<evidence type="ECO:0000256" key="3">
    <source>
        <dbReference type="SAM" id="Phobius"/>
    </source>
</evidence>
<protein>
    <recommendedName>
        <fullName evidence="4">Novel STAND NTPase 1 domain-containing protein</fullName>
    </recommendedName>
</protein>
<dbReference type="CDD" id="cd00267">
    <property type="entry name" value="ABC_ATPase"/>
    <property type="match status" value="1"/>
</dbReference>
<feature type="transmembrane region" description="Helical" evidence="3">
    <location>
        <begin position="491"/>
        <end position="511"/>
    </location>
</feature>
<feature type="domain" description="Novel STAND NTPase 1" evidence="4">
    <location>
        <begin position="17"/>
        <end position="421"/>
    </location>
</feature>
<dbReference type="AlphaFoldDB" id="A0A2T0WPG4"/>
<keyword evidence="3" id="KW-0812">Transmembrane</keyword>
<dbReference type="InterPro" id="IPR015943">
    <property type="entry name" value="WD40/YVTN_repeat-like_dom_sf"/>
</dbReference>
<dbReference type="Gene3D" id="3.40.50.300">
    <property type="entry name" value="P-loop containing nucleotide triphosphate hydrolases"/>
    <property type="match status" value="1"/>
</dbReference>
<feature type="coiled-coil region" evidence="2">
    <location>
        <begin position="566"/>
        <end position="600"/>
    </location>
</feature>
<dbReference type="Gene3D" id="2.130.10.10">
    <property type="entry name" value="YVTN repeat-like/Quinoprotein amine dehydrogenase"/>
    <property type="match status" value="1"/>
</dbReference>
<comment type="caution">
    <text evidence="5">The sequence shown here is derived from an EMBL/GenBank/DDBJ whole genome shotgun (WGS) entry which is preliminary data.</text>
</comment>
<dbReference type="OrthoDB" id="1090410at2"/>
<keyword evidence="6" id="KW-1185">Reference proteome</keyword>
<keyword evidence="3" id="KW-1133">Transmembrane helix</keyword>
<feature type="coiled-coil region" evidence="2">
    <location>
        <begin position="513"/>
        <end position="542"/>
    </location>
</feature>
<dbReference type="InterPro" id="IPR036322">
    <property type="entry name" value="WD40_repeat_dom_sf"/>
</dbReference>
<dbReference type="SMART" id="SM00320">
    <property type="entry name" value="WD40"/>
    <property type="match status" value="3"/>
</dbReference>
<dbReference type="SUPFAM" id="SSF50978">
    <property type="entry name" value="WD40 repeat-like"/>
    <property type="match status" value="1"/>
</dbReference>
<dbReference type="InterPro" id="IPR049052">
    <property type="entry name" value="nSTAND1"/>
</dbReference>
<dbReference type="SUPFAM" id="SSF52540">
    <property type="entry name" value="P-loop containing nucleoside triphosphate hydrolases"/>
    <property type="match status" value="1"/>
</dbReference>
<organism evidence="5 6">
    <name type="scientific">Mongoliibacter ruber</name>
    <dbReference type="NCBI Taxonomy" id="1750599"/>
    <lineage>
        <taxon>Bacteria</taxon>
        <taxon>Pseudomonadati</taxon>
        <taxon>Bacteroidota</taxon>
        <taxon>Cytophagia</taxon>
        <taxon>Cytophagales</taxon>
        <taxon>Cyclobacteriaceae</taxon>
        <taxon>Mongoliibacter</taxon>
    </lineage>
</organism>
<dbReference type="EMBL" id="PVTR01000004">
    <property type="protein sequence ID" value="PRY88589.1"/>
    <property type="molecule type" value="Genomic_DNA"/>
</dbReference>
<keyword evidence="2" id="KW-0175">Coiled coil</keyword>
<dbReference type="PROSITE" id="PS50082">
    <property type="entry name" value="WD_REPEATS_2"/>
    <property type="match status" value="1"/>
</dbReference>
<dbReference type="Pfam" id="PF20703">
    <property type="entry name" value="nSTAND1"/>
    <property type="match status" value="1"/>
</dbReference>
<accession>A0A2T0WPG4</accession>
<sequence>MINQGSNSVLLDKSIPGRKRQIFDLLSLYQSSQIVGLIGENGTGKSTLVQHGLIPELHRGFLGIGGKNWKISTIRPGIRPIENLSSGFSGFIDENGKEKLEQEFSLTKEIKLHQDGLLQASKKHLSKGDGLNYLMVIDNFEDLFQFRESYEDVDTWDQNVNRFIQNITKCVFNSNVPIYFLLVLRSDFVTNIFAYRNFHELISKSQYSLPQFRKTEFQEVVHFLLEPHSIYMLLDAIDLLYIKLGRDLKNLQLLRLFIEHTAELCIQNSTIYADTTLLQQVDLNQLYQDSLEKIYEDCSPDEQKLVERIFKQITINKGGNSYRRPVRVEELLLVLGITLEELSPLLQKLKEDLSYVLEIIPPYQERLETVQNPILTNETVINIKNELFIPHWPRLIHWIEQEKSAQETYKRLSESAIMFEKELTGYLRPPDLDLTLNWYESHQPDEHWANQFEYNFHKTIAYLKDGKAAFDEELRLKEALQKKKIKRIRKTGISVALISLLVSIVIGVFAFDAKNQEKQARIAQEKAEREKKRASLERERSDLLYLEADRAMKESKTNEQLALQEKVRADQESKRANDLRDEAEEQRMQIQEAFHALDRKTDELGMTVNELQISDSLKSVATKEAESARAYQVAVNKILTLRNNLQKEDLLTENGSEILKGLSSIYNDYVKASIDFKGLVLPNDDLYQVLMETRGRLFKLKSHNLASYNLASLPNGLRNLKLSPTNYLATGGDDGILLYSLQPMKSLPVTFNSLKIEGDRIRSLEFLKNAELMVGTVKGKLYHFNLVSERLTEIKATGLNDRIIEKIIHHDGNLFLLQGGQILKIRLDQPTKTEAVTNLSASNIFKFRGDKLLVISNKSEVVLMEQKSLLWQSINSDLANKPISTAIISEDRVFFGMDNGDVYINQLISIGNFSSLKTEMVIPAHLTRITGLAYNKDSQKLFTASLDQKANIFDLNLRKLGPEYIINHALRIEGFNKWIWDFELFNKNQDENILTIDENGDLKFWQTSSEMLFKEIFENSEILYTELSER</sequence>
<dbReference type="RefSeq" id="WP_146131386.1">
    <property type="nucleotide sequence ID" value="NZ_PVTR01000004.1"/>
</dbReference>
<proteinExistence type="predicted"/>
<evidence type="ECO:0000256" key="1">
    <source>
        <dbReference type="PROSITE-ProRule" id="PRU00221"/>
    </source>
</evidence>
<feature type="repeat" description="WD" evidence="1">
    <location>
        <begin position="922"/>
        <end position="956"/>
    </location>
</feature>
<reference evidence="5 6" key="1">
    <citation type="submission" date="2018-03" db="EMBL/GenBank/DDBJ databases">
        <title>Genomic Encyclopedia of Archaeal and Bacterial Type Strains, Phase II (KMG-II): from individual species to whole genera.</title>
        <authorList>
            <person name="Goeker M."/>
        </authorList>
    </citation>
    <scope>NUCLEOTIDE SEQUENCE [LARGE SCALE GENOMIC DNA]</scope>
    <source>
        <strain evidence="5 6">DSM 27929</strain>
    </source>
</reference>
<evidence type="ECO:0000259" key="4">
    <source>
        <dbReference type="Pfam" id="PF20703"/>
    </source>
</evidence>
<dbReference type="Proteomes" id="UP000238157">
    <property type="component" value="Unassembled WGS sequence"/>
</dbReference>
<keyword evidence="3" id="KW-0472">Membrane</keyword>
<gene>
    <name evidence="5" type="ORF">CLW00_104240</name>
</gene>
<name>A0A2T0WPG4_9BACT</name>
<evidence type="ECO:0000256" key="2">
    <source>
        <dbReference type="SAM" id="Coils"/>
    </source>
</evidence>
<dbReference type="InterPro" id="IPR001680">
    <property type="entry name" value="WD40_rpt"/>
</dbReference>
<evidence type="ECO:0000313" key="6">
    <source>
        <dbReference type="Proteomes" id="UP000238157"/>
    </source>
</evidence>
<evidence type="ECO:0000313" key="5">
    <source>
        <dbReference type="EMBL" id="PRY88589.1"/>
    </source>
</evidence>
<dbReference type="InterPro" id="IPR027417">
    <property type="entry name" value="P-loop_NTPase"/>
</dbReference>